<dbReference type="InterPro" id="IPR000086">
    <property type="entry name" value="NUDIX_hydrolase_dom"/>
</dbReference>
<dbReference type="GO" id="GO:0071543">
    <property type="term" value="P:diphosphoinositol polyphosphate metabolic process"/>
    <property type="evidence" value="ECO:0007669"/>
    <property type="project" value="TreeGrafter"/>
</dbReference>
<evidence type="ECO:0000256" key="2">
    <source>
        <dbReference type="ARBA" id="ARBA00022723"/>
    </source>
</evidence>
<dbReference type="Pfam" id="PF00293">
    <property type="entry name" value="NUDIX"/>
    <property type="match status" value="1"/>
</dbReference>
<dbReference type="PANTHER" id="PTHR12629">
    <property type="entry name" value="DIPHOSPHOINOSITOL POLYPHOSPHATE PHOSPHOHYDROLASE"/>
    <property type="match status" value="1"/>
</dbReference>
<dbReference type="GO" id="GO:1901907">
    <property type="term" value="P:diadenosine pentaphosphate catabolic process"/>
    <property type="evidence" value="ECO:0007669"/>
    <property type="project" value="TreeGrafter"/>
</dbReference>
<comment type="cofactor">
    <cofactor evidence="1">
        <name>Mg(2+)</name>
        <dbReference type="ChEBI" id="CHEBI:18420"/>
    </cofactor>
</comment>
<evidence type="ECO:0000256" key="1">
    <source>
        <dbReference type="ARBA" id="ARBA00001946"/>
    </source>
</evidence>
<dbReference type="SUPFAM" id="SSF55811">
    <property type="entry name" value="Nudix"/>
    <property type="match status" value="1"/>
</dbReference>
<keyword evidence="7" id="KW-1185">Reference proteome</keyword>
<dbReference type="GO" id="GO:0034432">
    <property type="term" value="F:bis(5'-adenosyl)-pentaphosphatase activity"/>
    <property type="evidence" value="ECO:0007669"/>
    <property type="project" value="TreeGrafter"/>
</dbReference>
<proteinExistence type="predicted"/>
<dbReference type="RefSeq" id="WP_317511010.1">
    <property type="nucleotide sequence ID" value="NZ_FNIO01000001.1"/>
</dbReference>
<dbReference type="AlphaFoldDB" id="A0A1H0BN42"/>
<dbReference type="GO" id="GO:0005737">
    <property type="term" value="C:cytoplasm"/>
    <property type="evidence" value="ECO:0007669"/>
    <property type="project" value="TreeGrafter"/>
</dbReference>
<reference evidence="6 7" key="1">
    <citation type="submission" date="2016-11" db="EMBL/GenBank/DDBJ databases">
        <authorList>
            <person name="Varghese N."/>
            <person name="Submissions S."/>
        </authorList>
    </citation>
    <scope>NUCLEOTIDE SEQUENCE [LARGE SCALE GENOMIC DNA]</scope>
    <source>
        <strain evidence="6 7">DSM 29620</strain>
    </source>
</reference>
<name>A0A1H0BN42_9RHOB</name>
<dbReference type="InterPro" id="IPR047198">
    <property type="entry name" value="DDP-like_NUDIX"/>
</dbReference>
<evidence type="ECO:0000256" key="4">
    <source>
        <dbReference type="ARBA" id="ARBA00022842"/>
    </source>
</evidence>
<feature type="domain" description="Nudix hydrolase" evidence="5">
    <location>
        <begin position="18"/>
        <end position="148"/>
    </location>
</feature>
<evidence type="ECO:0000313" key="7">
    <source>
        <dbReference type="Proteomes" id="UP000324252"/>
    </source>
</evidence>
<dbReference type="InterPro" id="IPR015797">
    <property type="entry name" value="NUDIX_hydrolase-like_dom_sf"/>
</dbReference>
<dbReference type="GO" id="GO:1901911">
    <property type="term" value="P:adenosine 5'-(hexahydrogen pentaphosphate) catabolic process"/>
    <property type="evidence" value="ECO:0007669"/>
    <property type="project" value="TreeGrafter"/>
</dbReference>
<dbReference type="GO" id="GO:0046872">
    <property type="term" value="F:metal ion binding"/>
    <property type="evidence" value="ECO:0007669"/>
    <property type="project" value="UniProtKB-KW"/>
</dbReference>
<accession>A0A1H0BN42</accession>
<dbReference type="PROSITE" id="PS51462">
    <property type="entry name" value="NUDIX"/>
    <property type="match status" value="1"/>
</dbReference>
<dbReference type="GO" id="GO:0000298">
    <property type="term" value="F:endopolyphosphatase activity"/>
    <property type="evidence" value="ECO:0007669"/>
    <property type="project" value="TreeGrafter"/>
</dbReference>
<evidence type="ECO:0000259" key="5">
    <source>
        <dbReference type="PROSITE" id="PS51462"/>
    </source>
</evidence>
<keyword evidence="4" id="KW-0460">Magnesium</keyword>
<sequence>MARHFSSNAMLAHHGDVRTQYAALCYRIRKDKPQFLLITSRGTGRWIVPKGWPMKGKSPAKAALREAWEEAGVRGQVGKDAIGMFSYRKVLGRKRLAPCVALVFPVAVKSLDGSFPEAKQRRRKWFGRKKAAARVSDPELAELIRNFDPRPLRR</sequence>
<keyword evidence="3" id="KW-0378">Hydrolase</keyword>
<organism evidence="6 7">
    <name type="scientific">Lutimaribacter pacificus</name>
    <dbReference type="NCBI Taxonomy" id="391948"/>
    <lineage>
        <taxon>Bacteria</taxon>
        <taxon>Pseudomonadati</taxon>
        <taxon>Pseudomonadota</taxon>
        <taxon>Alphaproteobacteria</taxon>
        <taxon>Rhodobacterales</taxon>
        <taxon>Roseobacteraceae</taxon>
        <taxon>Lutimaribacter</taxon>
    </lineage>
</organism>
<protein>
    <submittedName>
        <fullName evidence="6">8-oxo-dGTP pyrophosphatase MutT, NUDIX family</fullName>
    </submittedName>
</protein>
<evidence type="ECO:0000313" key="6">
    <source>
        <dbReference type="EMBL" id="SHJ54309.1"/>
    </source>
</evidence>
<gene>
    <name evidence="6" type="ORF">SAMN05444142_101587</name>
</gene>
<dbReference type="CDD" id="cd04666">
    <property type="entry name" value="NUDIX_DIPP2_like_Nudt4"/>
    <property type="match status" value="1"/>
</dbReference>
<dbReference type="EMBL" id="FQZZ01000001">
    <property type="protein sequence ID" value="SHJ54309.1"/>
    <property type="molecule type" value="Genomic_DNA"/>
</dbReference>
<dbReference type="PANTHER" id="PTHR12629:SF0">
    <property type="entry name" value="DIPHOSPHOINOSITOL-POLYPHOSPHATE DIPHOSPHATASE"/>
    <property type="match status" value="1"/>
</dbReference>
<dbReference type="Gene3D" id="3.90.79.10">
    <property type="entry name" value="Nucleoside Triphosphate Pyrophosphohydrolase"/>
    <property type="match status" value="1"/>
</dbReference>
<dbReference type="GO" id="GO:1901909">
    <property type="term" value="P:diadenosine hexaphosphate catabolic process"/>
    <property type="evidence" value="ECO:0007669"/>
    <property type="project" value="TreeGrafter"/>
</dbReference>
<evidence type="ECO:0000256" key="3">
    <source>
        <dbReference type="ARBA" id="ARBA00022801"/>
    </source>
</evidence>
<dbReference type="Proteomes" id="UP000324252">
    <property type="component" value="Unassembled WGS sequence"/>
</dbReference>
<keyword evidence="2" id="KW-0479">Metal-binding</keyword>
<dbReference type="GO" id="GO:0034431">
    <property type="term" value="F:bis(5'-adenosyl)-hexaphosphatase activity"/>
    <property type="evidence" value="ECO:0007669"/>
    <property type="project" value="TreeGrafter"/>
</dbReference>
<dbReference type="GO" id="GO:0008486">
    <property type="term" value="F:diphosphoinositol-polyphosphate diphosphatase activity"/>
    <property type="evidence" value="ECO:0007669"/>
    <property type="project" value="TreeGrafter"/>
</dbReference>